<dbReference type="AlphaFoldDB" id="A0A562MGA9"/>
<name>A0A562MGA9_9SPHI</name>
<dbReference type="EMBL" id="VLKR01000015">
    <property type="protein sequence ID" value="TWI18912.1"/>
    <property type="molecule type" value="Genomic_DNA"/>
</dbReference>
<dbReference type="Proteomes" id="UP000315908">
    <property type="component" value="Unassembled WGS sequence"/>
</dbReference>
<sequence>METDVYKYYSTMPKDQIREEIKSLEQVIYQDCFENFYHLILEGKIELVSSHLKKIYVGYLTIKTVPPLDTKSKKHLSKLRC</sequence>
<accession>A0A562MGA9</accession>
<protein>
    <submittedName>
        <fullName evidence="1">Uncharacterized protein</fullName>
    </submittedName>
</protein>
<proteinExistence type="predicted"/>
<evidence type="ECO:0000313" key="1">
    <source>
        <dbReference type="EMBL" id="TWI18912.1"/>
    </source>
</evidence>
<comment type="caution">
    <text evidence="1">The sequence shown here is derived from an EMBL/GenBank/DDBJ whole genome shotgun (WGS) entry which is preliminary data.</text>
</comment>
<organism evidence="1 2">
    <name type="scientific">Sphingobacterium siyangense</name>
    <dbReference type="NCBI Taxonomy" id="459529"/>
    <lineage>
        <taxon>Bacteria</taxon>
        <taxon>Pseudomonadati</taxon>
        <taxon>Bacteroidota</taxon>
        <taxon>Sphingobacteriia</taxon>
        <taxon>Sphingobacteriales</taxon>
        <taxon>Sphingobacteriaceae</taxon>
        <taxon>Sphingobacterium</taxon>
    </lineage>
</organism>
<reference evidence="1 2" key="1">
    <citation type="journal article" date="2015" name="Stand. Genomic Sci.">
        <title>Genomic Encyclopedia of Bacterial and Archaeal Type Strains, Phase III: the genomes of soil and plant-associated and newly described type strains.</title>
        <authorList>
            <person name="Whitman W.B."/>
            <person name="Woyke T."/>
            <person name="Klenk H.P."/>
            <person name="Zhou Y."/>
            <person name="Lilburn T.G."/>
            <person name="Beck B.J."/>
            <person name="De Vos P."/>
            <person name="Vandamme P."/>
            <person name="Eisen J.A."/>
            <person name="Garrity G."/>
            <person name="Hugenholtz P."/>
            <person name="Kyrpides N.C."/>
        </authorList>
    </citation>
    <scope>NUCLEOTIDE SEQUENCE [LARGE SCALE GENOMIC DNA]</scope>
    <source>
        <strain evidence="1 2">CGMCC 1.6855</strain>
    </source>
</reference>
<evidence type="ECO:0000313" key="2">
    <source>
        <dbReference type="Proteomes" id="UP000315908"/>
    </source>
</evidence>
<gene>
    <name evidence="1" type="ORF">IQ31_03040</name>
</gene>